<keyword evidence="2" id="KW-1185">Reference proteome</keyword>
<dbReference type="VEuPathDB" id="AmoebaDB:DICPUDRAFT_92587"/>
<dbReference type="AlphaFoldDB" id="F0ZU84"/>
<dbReference type="STRING" id="5786.F0ZU84"/>
<reference evidence="2" key="1">
    <citation type="journal article" date="2011" name="Genome Biol.">
        <title>Comparative genomics of the social amoebae Dictyostelium discoideum and Dictyostelium purpureum.</title>
        <authorList>
            <consortium name="US DOE Joint Genome Institute (JGI-PGF)"/>
            <person name="Sucgang R."/>
            <person name="Kuo A."/>
            <person name="Tian X."/>
            <person name="Salerno W."/>
            <person name="Parikh A."/>
            <person name="Feasley C.L."/>
            <person name="Dalin E."/>
            <person name="Tu H."/>
            <person name="Huang E."/>
            <person name="Barry K."/>
            <person name="Lindquist E."/>
            <person name="Shapiro H."/>
            <person name="Bruce D."/>
            <person name="Schmutz J."/>
            <person name="Salamov A."/>
            <person name="Fey P."/>
            <person name="Gaudet P."/>
            <person name="Anjard C."/>
            <person name="Babu M.M."/>
            <person name="Basu S."/>
            <person name="Bushmanova Y."/>
            <person name="van der Wel H."/>
            <person name="Katoh-Kurasawa M."/>
            <person name="Dinh C."/>
            <person name="Coutinho P.M."/>
            <person name="Saito T."/>
            <person name="Elias M."/>
            <person name="Schaap P."/>
            <person name="Kay R.R."/>
            <person name="Henrissat B."/>
            <person name="Eichinger L."/>
            <person name="Rivero F."/>
            <person name="Putnam N.H."/>
            <person name="West C.M."/>
            <person name="Loomis W.F."/>
            <person name="Chisholm R.L."/>
            <person name="Shaulsky G."/>
            <person name="Strassmann J.E."/>
            <person name="Queller D.C."/>
            <person name="Kuspa A."/>
            <person name="Grigoriev I.V."/>
        </authorList>
    </citation>
    <scope>NUCLEOTIDE SEQUENCE [LARGE SCALE GENOMIC DNA]</scope>
    <source>
        <strain evidence="2">QSDP1</strain>
    </source>
</reference>
<protein>
    <submittedName>
        <fullName evidence="1">Expressed protein</fullName>
    </submittedName>
</protein>
<dbReference type="GeneID" id="10508826"/>
<proteinExistence type="predicted"/>
<sequence>MNNNNNNNINMINESILCFDSRIDLLKNEIHNLNSTYPEEVSLIYPTDQLGPLPKELTLGEQVDFVEDLFSYLRLTRNSIVNEGNPKSKNFYDPCPKCRYRPCKIKLKHPMSDHSNYSDRVDPESPSSHVFAYLRGFDDFDNKSPNEIMTKFQRKMSIYLNKFTQFNKFEDKWVIEESTSNNEIQHYNQFFRFPHVHYPRIKKFDILVYDQSIRVLFSNLYFAGLRGIKDPIYSSFNEFKYDYIKELMNQSIISIHLSLQEIKDRLKSDFPKSSVPIEDPSTEIDFDLSIFLFNDDNNDILNEIDPDVLALDQYLENCYYGDNSNFINHDNNGFVNNNNDIINDNNDIINDNDNIEIHFDLLEIIEQD</sequence>
<gene>
    <name evidence="1" type="ORF">DICPUDRAFT_92587</name>
</gene>
<evidence type="ECO:0000313" key="1">
    <source>
        <dbReference type="EMBL" id="EGC32481.1"/>
    </source>
</evidence>
<evidence type="ECO:0000313" key="2">
    <source>
        <dbReference type="Proteomes" id="UP000001064"/>
    </source>
</evidence>
<dbReference type="InParanoid" id="F0ZU84"/>
<organism evidence="1 2">
    <name type="scientific">Dictyostelium purpureum</name>
    <name type="common">Slime mold</name>
    <dbReference type="NCBI Taxonomy" id="5786"/>
    <lineage>
        <taxon>Eukaryota</taxon>
        <taxon>Amoebozoa</taxon>
        <taxon>Evosea</taxon>
        <taxon>Eumycetozoa</taxon>
        <taxon>Dictyostelia</taxon>
        <taxon>Dictyosteliales</taxon>
        <taxon>Dictyosteliaceae</taxon>
        <taxon>Dictyostelium</taxon>
    </lineage>
</organism>
<dbReference type="EMBL" id="GL871190">
    <property type="protein sequence ID" value="EGC32481.1"/>
    <property type="molecule type" value="Genomic_DNA"/>
</dbReference>
<dbReference type="RefSeq" id="XP_003290974.1">
    <property type="nucleotide sequence ID" value="XM_003290926.1"/>
</dbReference>
<dbReference type="Proteomes" id="UP000001064">
    <property type="component" value="Unassembled WGS sequence"/>
</dbReference>
<dbReference type="KEGG" id="dpp:DICPUDRAFT_92587"/>
<name>F0ZU84_DICPU</name>
<dbReference type="eggNOG" id="ENOG502RI7B">
    <property type="taxonomic scope" value="Eukaryota"/>
</dbReference>
<accession>F0ZU84</accession>